<proteinExistence type="inferred from homology"/>
<dbReference type="InterPro" id="IPR007164">
    <property type="entry name" value="GTP-dep_dephospho-CoA_kin"/>
</dbReference>
<protein>
    <recommendedName>
        <fullName evidence="6">GTP-dependent dephospho-CoA kinase</fullName>
        <ecNumber evidence="6">2.7.1.237</ecNumber>
    </recommendedName>
    <alternativeName>
        <fullName evidence="6">Dephospho-coenzyme A kinase</fullName>
        <shortName evidence="6">DPCK</shortName>
    </alternativeName>
</protein>
<evidence type="ECO:0000256" key="7">
    <source>
        <dbReference type="SAM" id="MobiDB-lite"/>
    </source>
</evidence>
<dbReference type="PANTHER" id="PTHR40732">
    <property type="entry name" value="UPF0218 PROTEIN TK1697"/>
    <property type="match status" value="1"/>
</dbReference>
<dbReference type="PANTHER" id="PTHR40732:SF1">
    <property type="entry name" value="GTP-DEPENDENT DEPHOSPHO-COA KINASE"/>
    <property type="match status" value="1"/>
</dbReference>
<dbReference type="RefSeq" id="WP_149797633.1">
    <property type="nucleotide sequence ID" value="NZ_FNBO01000002.1"/>
</dbReference>
<dbReference type="PIRSF" id="PIRSF006533">
    <property type="entry name" value="UCP006533"/>
    <property type="match status" value="1"/>
</dbReference>
<feature type="binding site" evidence="6">
    <location>
        <position position="61"/>
    </location>
    <ligand>
        <name>GTP</name>
        <dbReference type="ChEBI" id="CHEBI:37565"/>
    </ligand>
</feature>
<keyword evidence="2 6" id="KW-0547">Nucleotide-binding</keyword>
<feature type="binding site" evidence="6">
    <location>
        <position position="137"/>
    </location>
    <ligand>
        <name>GTP</name>
        <dbReference type="ChEBI" id="CHEBI:37565"/>
    </ligand>
</feature>
<keyword evidence="5 6" id="KW-0342">GTP-binding</keyword>
<dbReference type="AlphaFoldDB" id="A0A1G7ILK5"/>
<gene>
    <name evidence="8" type="ORF">SAMN04488067_10296</name>
</gene>
<dbReference type="GO" id="GO:0015937">
    <property type="term" value="P:coenzyme A biosynthetic process"/>
    <property type="evidence" value="ECO:0007669"/>
    <property type="project" value="UniProtKB-UniRule"/>
</dbReference>
<dbReference type="HAMAP" id="MF_00590">
    <property type="entry name" value="Dephospho_CoA_kinase_GTP_dep"/>
    <property type="match status" value="1"/>
</dbReference>
<keyword evidence="9" id="KW-1185">Reference proteome</keyword>
<comment type="catalytic activity">
    <reaction evidence="6">
        <text>3'-dephospho-CoA + GTP = GDP + CoA + H(+)</text>
        <dbReference type="Rhea" id="RHEA:61156"/>
        <dbReference type="ChEBI" id="CHEBI:15378"/>
        <dbReference type="ChEBI" id="CHEBI:37565"/>
        <dbReference type="ChEBI" id="CHEBI:57287"/>
        <dbReference type="ChEBI" id="CHEBI:57328"/>
        <dbReference type="ChEBI" id="CHEBI:58189"/>
        <dbReference type="EC" id="2.7.1.237"/>
    </reaction>
</comment>
<organism evidence="8 9">
    <name type="scientific">Halorubrum xinjiangense</name>
    <dbReference type="NCBI Taxonomy" id="261291"/>
    <lineage>
        <taxon>Archaea</taxon>
        <taxon>Methanobacteriati</taxon>
        <taxon>Methanobacteriota</taxon>
        <taxon>Stenosarchaea group</taxon>
        <taxon>Halobacteria</taxon>
        <taxon>Halobacteriales</taxon>
        <taxon>Haloferacaceae</taxon>
        <taxon>Halorubrum</taxon>
    </lineage>
</organism>
<evidence type="ECO:0000256" key="2">
    <source>
        <dbReference type="ARBA" id="ARBA00022741"/>
    </source>
</evidence>
<feature type="compositionally biased region" description="Low complexity" evidence="7">
    <location>
        <begin position="1"/>
        <end position="13"/>
    </location>
</feature>
<comment type="similarity">
    <text evidence="6">Belongs to the GTP-dependent DPCK family.</text>
</comment>
<dbReference type="GO" id="GO:0016301">
    <property type="term" value="F:kinase activity"/>
    <property type="evidence" value="ECO:0007669"/>
    <property type="project" value="UniProtKB-UniRule"/>
</dbReference>
<dbReference type="EC" id="2.7.1.237" evidence="6"/>
<keyword evidence="4 6" id="KW-0173">Coenzyme A biosynthesis</keyword>
<accession>A0A1G7ILK5</accession>
<feature type="binding site" evidence="6">
    <location>
        <position position="60"/>
    </location>
    <ligand>
        <name>GTP</name>
        <dbReference type="ChEBI" id="CHEBI:37565"/>
    </ligand>
</feature>
<evidence type="ECO:0000256" key="5">
    <source>
        <dbReference type="ARBA" id="ARBA00023134"/>
    </source>
</evidence>
<name>A0A1G7ILK5_9EURY</name>
<reference evidence="8 9" key="1">
    <citation type="submission" date="2016-10" db="EMBL/GenBank/DDBJ databases">
        <authorList>
            <person name="Varghese N."/>
            <person name="Submissions S."/>
        </authorList>
    </citation>
    <scope>NUCLEOTIDE SEQUENCE [LARGE SCALE GENOMIC DNA]</scope>
    <source>
        <strain evidence="8 9">CGMCC 1.3527</strain>
    </source>
</reference>
<feature type="region of interest" description="Disordered" evidence="7">
    <location>
        <begin position="1"/>
        <end position="30"/>
    </location>
</feature>
<comment type="caution">
    <text evidence="6">Lacks conserved residue(s) required for the propagation of feature annotation.</text>
</comment>
<comment type="function">
    <text evidence="6">Catalyzes the GTP-dependent phosphorylation of the 3'-hydroxyl group of dephosphocoenzyme A to form coenzyme A (CoA).</text>
</comment>
<dbReference type="Pfam" id="PF04019">
    <property type="entry name" value="DUF359"/>
    <property type="match status" value="1"/>
</dbReference>
<sequence length="207" mass="21592">MTDPSDPLLTLPDSLRDAFKEPLGPVTTDAEELLAGVDETRERHGSPDETPPRLIAVGDVVTYHLREAGRVPDVAFVDGKTEREAVREEIATALDAAAERRVAVENPAAGLSAALLDALADALAAAEPVTIEVTGEEDLAALPAMLAAPLGSTVVYGQPGEGMVRVAITPETRRRARELFEGLTGDTAVAAETLGVDPDGFDGTDAT</sequence>
<evidence type="ECO:0000256" key="3">
    <source>
        <dbReference type="ARBA" id="ARBA00022777"/>
    </source>
</evidence>
<keyword evidence="3 6" id="KW-0418">Kinase</keyword>
<evidence type="ECO:0000313" key="8">
    <source>
        <dbReference type="EMBL" id="SDF13612.1"/>
    </source>
</evidence>
<evidence type="ECO:0000313" key="9">
    <source>
        <dbReference type="Proteomes" id="UP000324020"/>
    </source>
</evidence>
<feature type="binding site" evidence="6">
    <location>
        <position position="59"/>
    </location>
    <ligand>
        <name>GTP</name>
        <dbReference type="ChEBI" id="CHEBI:37565"/>
    </ligand>
</feature>
<evidence type="ECO:0000256" key="1">
    <source>
        <dbReference type="ARBA" id="ARBA00022679"/>
    </source>
</evidence>
<dbReference type="UniPathway" id="UPA00241"/>
<keyword evidence="1 6" id="KW-0808">Transferase</keyword>
<evidence type="ECO:0000256" key="6">
    <source>
        <dbReference type="HAMAP-Rule" id="MF_00590"/>
    </source>
</evidence>
<dbReference type="OrthoDB" id="15447at2157"/>
<evidence type="ECO:0000256" key="4">
    <source>
        <dbReference type="ARBA" id="ARBA00022993"/>
    </source>
</evidence>
<feature type="binding site" evidence="6">
    <location>
        <position position="80"/>
    </location>
    <ligand>
        <name>GTP</name>
        <dbReference type="ChEBI" id="CHEBI:37565"/>
    </ligand>
</feature>
<dbReference type="EMBL" id="FNBO01000002">
    <property type="protein sequence ID" value="SDF13612.1"/>
    <property type="molecule type" value="Genomic_DNA"/>
</dbReference>
<comment type="pathway">
    <text evidence="6">Cofactor biosynthesis; coenzyme A biosynthesis.</text>
</comment>
<dbReference type="GO" id="GO:0005525">
    <property type="term" value="F:GTP binding"/>
    <property type="evidence" value="ECO:0007669"/>
    <property type="project" value="UniProtKB-UniRule"/>
</dbReference>
<dbReference type="Proteomes" id="UP000324020">
    <property type="component" value="Unassembled WGS sequence"/>
</dbReference>
<feature type="binding site" evidence="6">
    <location>
        <position position="78"/>
    </location>
    <ligand>
        <name>GTP</name>
        <dbReference type="ChEBI" id="CHEBI:37565"/>
    </ligand>
</feature>